<evidence type="ECO:0000256" key="2">
    <source>
        <dbReference type="SAM" id="Phobius"/>
    </source>
</evidence>
<comment type="caution">
    <text evidence="3">The sequence shown here is derived from an EMBL/GenBank/DDBJ whole genome shotgun (WGS) entry which is preliminary data.</text>
</comment>
<dbReference type="EMBL" id="ASHR01000035">
    <property type="protein sequence ID" value="ERG63267.1"/>
    <property type="molecule type" value="Genomic_DNA"/>
</dbReference>
<dbReference type="OrthoDB" id="5118301at2"/>
<feature type="transmembrane region" description="Helical" evidence="2">
    <location>
        <begin position="231"/>
        <end position="253"/>
    </location>
</feature>
<dbReference type="AlphaFoldDB" id="U1LMW5"/>
<evidence type="ECO:0000313" key="4">
    <source>
        <dbReference type="Proteomes" id="UP000016462"/>
    </source>
</evidence>
<feature type="transmembrane region" description="Helical" evidence="2">
    <location>
        <begin position="106"/>
        <end position="132"/>
    </location>
</feature>
<keyword evidence="2" id="KW-0812">Transmembrane</keyword>
<feature type="transmembrane region" description="Helical" evidence="2">
    <location>
        <begin position="64"/>
        <end position="86"/>
    </location>
</feature>
<keyword evidence="2" id="KW-0472">Membrane</keyword>
<feature type="compositionally biased region" description="Low complexity" evidence="1">
    <location>
        <begin position="1"/>
        <end position="18"/>
    </location>
</feature>
<dbReference type="Proteomes" id="UP000016462">
    <property type="component" value="Unassembled WGS sequence"/>
</dbReference>
<sequence length="270" mass="27506">MTVPNPAQGQPMQQAPAQPYVPPVAPTQTTTPRPPLSKADAHRARLAGGIGGGIAWLGLGISQAAILLLALPFIVSAVIFGIGFALSDGGPSATGGVWPQLTDWLGSAAGIAVIAAIPLGVVVWLVGLWISARILRRGGVHRPVGVTWAGFGIAAAANILLGSLGSITIGPAFGGLPFAGGPNLDFDPSDTYWGAQGWSGDPGDFDPGAIDPGLLERIADPGQLVALAGPWVALGSLVSLIVPIILSIFAWWWMAHALRAPARPEVDATA</sequence>
<proteinExistence type="predicted"/>
<feature type="region of interest" description="Disordered" evidence="1">
    <location>
        <begin position="1"/>
        <end position="38"/>
    </location>
</feature>
<accession>U1LMW5</accession>
<evidence type="ECO:0000313" key="3">
    <source>
        <dbReference type="EMBL" id="ERG63267.1"/>
    </source>
</evidence>
<keyword evidence="4" id="KW-1185">Reference proteome</keyword>
<dbReference type="RefSeq" id="WP_021065110.1">
    <property type="nucleotide sequence ID" value="NZ_ASHR01000035.1"/>
</dbReference>
<name>U1LMW5_9MICO</name>
<gene>
    <name evidence="3" type="ORF">L332_02215</name>
</gene>
<evidence type="ECO:0000256" key="1">
    <source>
        <dbReference type="SAM" id="MobiDB-lite"/>
    </source>
</evidence>
<protein>
    <submittedName>
        <fullName evidence="3">Uncharacterized protein</fullName>
    </submittedName>
</protein>
<feature type="transmembrane region" description="Helical" evidence="2">
    <location>
        <begin position="144"/>
        <end position="169"/>
    </location>
</feature>
<reference evidence="3 4" key="1">
    <citation type="journal article" date="2013" name="Genome Announc.">
        <title>First draft genome sequence from a member of the genus agrococcus, isolated from modern microbialites.</title>
        <authorList>
            <person name="White R.A.III."/>
            <person name="Grassa C.J."/>
            <person name="Suttle C.A."/>
        </authorList>
    </citation>
    <scope>NUCLEOTIDE SEQUENCE [LARGE SCALE GENOMIC DNA]</scope>
    <source>
        <strain evidence="3 4">RW1</strain>
    </source>
</reference>
<organism evidence="3 4">
    <name type="scientific">Agrococcus pavilionensis RW1</name>
    <dbReference type="NCBI Taxonomy" id="1330458"/>
    <lineage>
        <taxon>Bacteria</taxon>
        <taxon>Bacillati</taxon>
        <taxon>Actinomycetota</taxon>
        <taxon>Actinomycetes</taxon>
        <taxon>Micrococcales</taxon>
        <taxon>Microbacteriaceae</taxon>
        <taxon>Agrococcus</taxon>
    </lineage>
</organism>
<keyword evidence="2" id="KW-1133">Transmembrane helix</keyword>